<organism evidence="1 2">
    <name type="scientific">Kipferlia bialata</name>
    <dbReference type="NCBI Taxonomy" id="797122"/>
    <lineage>
        <taxon>Eukaryota</taxon>
        <taxon>Metamonada</taxon>
        <taxon>Carpediemonas-like organisms</taxon>
        <taxon>Kipferlia</taxon>
    </lineage>
</organism>
<accession>A0A9K3GQH4</accession>
<gene>
    <name evidence="1" type="ORF">KIPB_014691</name>
</gene>
<dbReference type="AlphaFoldDB" id="A0A9K3GQH4"/>
<evidence type="ECO:0000313" key="2">
    <source>
        <dbReference type="Proteomes" id="UP000265618"/>
    </source>
</evidence>
<sequence>MPSYFSLSLSLSLYIYISNHPYLQDYATLLRDLWLVLLGPKTHRKVTKYLEERQRQLRRASTKDLRAAQSSGISVPYGLEQLLQIPPRRLRRYAECMESLLTHSLSLS</sequence>
<keyword evidence="2" id="KW-1185">Reference proteome</keyword>
<proteinExistence type="predicted"/>
<name>A0A9K3GQH4_9EUKA</name>
<comment type="caution">
    <text evidence="1">The sequence shown here is derived from an EMBL/GenBank/DDBJ whole genome shotgun (WGS) entry which is preliminary data.</text>
</comment>
<dbReference type="EMBL" id="BDIP01007713">
    <property type="protein sequence ID" value="GIQ91438.1"/>
    <property type="molecule type" value="Genomic_DNA"/>
</dbReference>
<evidence type="ECO:0000313" key="1">
    <source>
        <dbReference type="EMBL" id="GIQ91438.1"/>
    </source>
</evidence>
<protein>
    <submittedName>
        <fullName evidence="1">Uncharacterized protein</fullName>
    </submittedName>
</protein>
<reference evidence="1 2" key="1">
    <citation type="journal article" date="2018" name="PLoS ONE">
        <title>The draft genome of Kipferlia bialata reveals reductive genome evolution in fornicate parasites.</title>
        <authorList>
            <person name="Tanifuji G."/>
            <person name="Takabayashi S."/>
            <person name="Kume K."/>
            <person name="Takagi M."/>
            <person name="Nakayama T."/>
            <person name="Kamikawa R."/>
            <person name="Inagaki Y."/>
            <person name="Hashimoto T."/>
        </authorList>
    </citation>
    <scope>NUCLEOTIDE SEQUENCE [LARGE SCALE GENOMIC DNA]</scope>
    <source>
        <strain evidence="1">NY0173</strain>
    </source>
</reference>
<dbReference type="Proteomes" id="UP000265618">
    <property type="component" value="Unassembled WGS sequence"/>
</dbReference>
<feature type="non-terminal residue" evidence="1">
    <location>
        <position position="1"/>
    </location>
</feature>